<dbReference type="Proteomes" id="UP001189624">
    <property type="component" value="Chromosome 1"/>
</dbReference>
<proteinExistence type="predicted"/>
<reference evidence="1" key="1">
    <citation type="submission" date="2023-10" db="EMBL/GenBank/DDBJ databases">
        <authorList>
            <person name="Domelevo Entfellner J.-B."/>
        </authorList>
    </citation>
    <scope>NUCLEOTIDE SEQUENCE</scope>
</reference>
<evidence type="ECO:0000313" key="2">
    <source>
        <dbReference type="Proteomes" id="UP001189624"/>
    </source>
</evidence>
<organism evidence="1 2">
    <name type="scientific">Sphenostylis stenocarpa</name>
    <dbReference type="NCBI Taxonomy" id="92480"/>
    <lineage>
        <taxon>Eukaryota</taxon>
        <taxon>Viridiplantae</taxon>
        <taxon>Streptophyta</taxon>
        <taxon>Embryophyta</taxon>
        <taxon>Tracheophyta</taxon>
        <taxon>Spermatophyta</taxon>
        <taxon>Magnoliopsida</taxon>
        <taxon>eudicotyledons</taxon>
        <taxon>Gunneridae</taxon>
        <taxon>Pentapetalae</taxon>
        <taxon>rosids</taxon>
        <taxon>fabids</taxon>
        <taxon>Fabales</taxon>
        <taxon>Fabaceae</taxon>
        <taxon>Papilionoideae</taxon>
        <taxon>50 kb inversion clade</taxon>
        <taxon>NPAAA clade</taxon>
        <taxon>indigoferoid/millettioid clade</taxon>
        <taxon>Phaseoleae</taxon>
        <taxon>Sphenostylis</taxon>
    </lineage>
</organism>
<dbReference type="EMBL" id="OY731398">
    <property type="protein sequence ID" value="CAJ1893735.1"/>
    <property type="molecule type" value="Genomic_DNA"/>
</dbReference>
<keyword evidence="2" id="KW-1185">Reference proteome</keyword>
<dbReference type="Gramene" id="rna-AYBTSS11_LOCUS2975">
    <property type="protein sequence ID" value="CAJ1893735.1"/>
    <property type="gene ID" value="gene-AYBTSS11_LOCUS2975"/>
</dbReference>
<gene>
    <name evidence="1" type="ORF">AYBTSS11_LOCUS2975</name>
</gene>
<dbReference type="AlphaFoldDB" id="A0AA86SDY9"/>
<name>A0AA86SDY9_9FABA</name>
<protein>
    <submittedName>
        <fullName evidence="1">Uncharacterized protein</fullName>
    </submittedName>
</protein>
<evidence type="ECO:0000313" key="1">
    <source>
        <dbReference type="EMBL" id="CAJ1893735.1"/>
    </source>
</evidence>
<accession>A0AA86SDY9</accession>
<sequence>MAPLMGRETSEGCICDYVILKTHHLGCHYVSTHGGLYSRESQPPMIAARFRHSFLQNTVTSDQ</sequence>